<organism evidence="12">
    <name type="scientific">Thiolapillus brandeum</name>
    <dbReference type="NCBI Taxonomy" id="1076588"/>
    <lineage>
        <taxon>Bacteria</taxon>
        <taxon>Pseudomonadati</taxon>
        <taxon>Pseudomonadota</taxon>
        <taxon>Gammaproteobacteria</taxon>
        <taxon>Chromatiales</taxon>
        <taxon>Sedimenticolaceae</taxon>
        <taxon>Thiolapillus</taxon>
    </lineage>
</organism>
<comment type="catalytic activity">
    <reaction evidence="7">
        <text>L-aspartate + L-glutamine + ATP + H2O = L-asparagine + L-glutamate + AMP + diphosphate + H(+)</text>
        <dbReference type="Rhea" id="RHEA:12228"/>
        <dbReference type="ChEBI" id="CHEBI:15377"/>
        <dbReference type="ChEBI" id="CHEBI:15378"/>
        <dbReference type="ChEBI" id="CHEBI:29985"/>
        <dbReference type="ChEBI" id="CHEBI:29991"/>
        <dbReference type="ChEBI" id="CHEBI:30616"/>
        <dbReference type="ChEBI" id="CHEBI:33019"/>
        <dbReference type="ChEBI" id="CHEBI:58048"/>
        <dbReference type="ChEBI" id="CHEBI:58359"/>
        <dbReference type="ChEBI" id="CHEBI:456215"/>
        <dbReference type="EC" id="6.3.5.4"/>
    </reaction>
</comment>
<accession>A0A831W970</accession>
<dbReference type="PROSITE" id="PS51278">
    <property type="entry name" value="GATASE_TYPE_2"/>
    <property type="match status" value="1"/>
</dbReference>
<evidence type="ECO:0000256" key="6">
    <source>
        <dbReference type="ARBA" id="ARBA00022962"/>
    </source>
</evidence>
<evidence type="ECO:0000256" key="5">
    <source>
        <dbReference type="ARBA" id="ARBA00022840"/>
    </source>
</evidence>
<feature type="domain" description="Glutamine amidotransferase type-2" evidence="11">
    <location>
        <begin position="2"/>
        <end position="212"/>
    </location>
</feature>
<dbReference type="PANTHER" id="PTHR43284:SF1">
    <property type="entry name" value="ASPARAGINE SYNTHETASE"/>
    <property type="match status" value="1"/>
</dbReference>
<feature type="non-terminal residue" evidence="12">
    <location>
        <position position="431"/>
    </location>
</feature>
<gene>
    <name evidence="12" type="primary">asnB</name>
    <name evidence="12" type="ORF">ENJ12_00080</name>
</gene>
<comment type="caution">
    <text evidence="12">The sequence shown here is derived from an EMBL/GenBank/DDBJ whole genome shotgun (WGS) entry which is preliminary data.</text>
</comment>
<dbReference type="EMBL" id="DRLF01000004">
    <property type="protein sequence ID" value="HEC05222.1"/>
    <property type="molecule type" value="Genomic_DNA"/>
</dbReference>
<dbReference type="GO" id="GO:0004066">
    <property type="term" value="F:asparagine synthase (glutamine-hydrolyzing) activity"/>
    <property type="evidence" value="ECO:0007669"/>
    <property type="project" value="UniProtKB-EC"/>
</dbReference>
<evidence type="ECO:0000256" key="3">
    <source>
        <dbReference type="ARBA" id="ARBA00012737"/>
    </source>
</evidence>
<dbReference type="GO" id="GO:0006529">
    <property type="term" value="P:asparagine biosynthetic process"/>
    <property type="evidence" value="ECO:0007669"/>
    <property type="project" value="UniProtKB-KW"/>
</dbReference>
<evidence type="ECO:0000256" key="10">
    <source>
        <dbReference type="PIRSR" id="PIRSR001589-3"/>
    </source>
</evidence>
<dbReference type="GO" id="GO:0005524">
    <property type="term" value="F:ATP binding"/>
    <property type="evidence" value="ECO:0007669"/>
    <property type="project" value="UniProtKB-KW"/>
</dbReference>
<sequence length="431" mass="48788">MCGLVGHVLATAPAADVAAVAAGSQLLAHRGPDGSGQVDLPHCSLAHRRLSIIDLEGSPQPWFSDCGRYCMVFNGEIYNYQELRKELQARNHVFRSSGDTEVLMKLFVEYGEACLEKLNGMFAFAVWDRQEKSLFLARDRLGEKPLYYAEGKEQLAFASELPALGHFDFIERRLDARAVSDYFAHQFIGQERSIWSGIRKLPPAHKLWWRNGRTEISRYWQLPLREDRIGNQTDWCEELRFLLEDSVRMRLRADVPLGVFLSGGLDSSLVAGVVKALGQDVRAFTMGFRDGSYDESTEAQEAARLLGIEQKLEFADRDEPEQLDRILDAFGEPYADPSAVPTWNLCRFARKDVTVALSGDGVDELFGGYRRYYARWLLRRLPLPPHWLQGGLMERLVQALPETASYYGNNPVKKLKLLYGMISRMAQSPGD</sequence>
<keyword evidence="8" id="KW-0028">Amino-acid biosynthesis</keyword>
<dbReference type="GO" id="GO:0005829">
    <property type="term" value="C:cytosol"/>
    <property type="evidence" value="ECO:0007669"/>
    <property type="project" value="TreeGrafter"/>
</dbReference>
<dbReference type="InterPro" id="IPR001962">
    <property type="entry name" value="Asn_synthase"/>
</dbReference>
<evidence type="ECO:0000256" key="9">
    <source>
        <dbReference type="PIRSR" id="PIRSR001589-2"/>
    </source>
</evidence>
<dbReference type="SUPFAM" id="SSF56235">
    <property type="entry name" value="N-terminal nucleophile aminohydrolases (Ntn hydrolases)"/>
    <property type="match status" value="1"/>
</dbReference>
<protein>
    <recommendedName>
        <fullName evidence="3">asparagine synthase (glutamine-hydrolyzing)</fullName>
        <ecNumber evidence="3">6.3.5.4</ecNumber>
    </recommendedName>
</protein>
<evidence type="ECO:0000256" key="2">
    <source>
        <dbReference type="ARBA" id="ARBA00005752"/>
    </source>
</evidence>
<evidence type="ECO:0000256" key="1">
    <source>
        <dbReference type="ARBA" id="ARBA00005187"/>
    </source>
</evidence>
<dbReference type="AlphaFoldDB" id="A0A831W970"/>
<keyword evidence="5 9" id="KW-0067">ATP-binding</keyword>
<dbReference type="Proteomes" id="UP000886339">
    <property type="component" value="Unassembled WGS sequence"/>
</dbReference>
<dbReference type="EC" id="6.3.5.4" evidence="3"/>
<proteinExistence type="inferred from homology"/>
<reference evidence="12" key="1">
    <citation type="journal article" date="2020" name="mSystems">
        <title>Genome- and Community-Level Interaction Insights into Carbon Utilization and Element Cycling Functions of Hydrothermarchaeota in Hydrothermal Sediment.</title>
        <authorList>
            <person name="Zhou Z."/>
            <person name="Liu Y."/>
            <person name="Xu W."/>
            <person name="Pan J."/>
            <person name="Luo Z.H."/>
            <person name="Li M."/>
        </authorList>
    </citation>
    <scope>NUCLEOTIDE SEQUENCE [LARGE SCALE GENOMIC DNA]</scope>
    <source>
        <strain evidence="12">HyVt-458</strain>
    </source>
</reference>
<feature type="active site" description="For GATase activity" evidence="8">
    <location>
        <position position="2"/>
    </location>
</feature>
<dbReference type="InterPro" id="IPR033738">
    <property type="entry name" value="AsnB_N"/>
</dbReference>
<comment type="pathway">
    <text evidence="1">Amino-acid biosynthesis; L-asparagine biosynthesis; L-asparagine from L-aspartate (L-Gln route): step 1/1.</text>
</comment>
<name>A0A831W970_9GAMM</name>
<dbReference type="InterPro" id="IPR017932">
    <property type="entry name" value="GATase_2_dom"/>
</dbReference>
<dbReference type="PANTHER" id="PTHR43284">
    <property type="entry name" value="ASPARAGINE SYNTHETASE (GLUTAMINE-HYDROLYZING)"/>
    <property type="match status" value="1"/>
</dbReference>
<dbReference type="PIRSF" id="PIRSF001589">
    <property type="entry name" value="Asn_synthetase_glu-h"/>
    <property type="match status" value="1"/>
</dbReference>
<dbReference type="InterPro" id="IPR006426">
    <property type="entry name" value="Asn_synth_AEB"/>
</dbReference>
<dbReference type="Pfam" id="PF13537">
    <property type="entry name" value="GATase_7"/>
    <property type="match status" value="1"/>
</dbReference>
<evidence type="ECO:0000256" key="7">
    <source>
        <dbReference type="ARBA" id="ARBA00048741"/>
    </source>
</evidence>
<keyword evidence="6 8" id="KW-0315">Glutamine amidotransferase</keyword>
<evidence type="ECO:0000313" key="12">
    <source>
        <dbReference type="EMBL" id="HEC05222.1"/>
    </source>
</evidence>
<dbReference type="Pfam" id="PF00733">
    <property type="entry name" value="Asn_synthase"/>
    <property type="match status" value="1"/>
</dbReference>
<feature type="site" description="Important for beta-aspartyl-AMP intermediate formation" evidence="10">
    <location>
        <position position="360"/>
    </location>
</feature>
<feature type="binding site" evidence="9">
    <location>
        <begin position="358"/>
        <end position="359"/>
    </location>
    <ligand>
        <name>ATP</name>
        <dbReference type="ChEBI" id="CHEBI:30616"/>
    </ligand>
</feature>
<evidence type="ECO:0000256" key="4">
    <source>
        <dbReference type="ARBA" id="ARBA00022741"/>
    </source>
</evidence>
<keyword evidence="12" id="KW-0436">Ligase</keyword>
<dbReference type="NCBIfam" id="TIGR01536">
    <property type="entry name" value="asn_synth_AEB"/>
    <property type="match status" value="1"/>
</dbReference>
<keyword evidence="8" id="KW-0061">Asparagine biosynthesis</keyword>
<evidence type="ECO:0000256" key="8">
    <source>
        <dbReference type="PIRSR" id="PIRSR001589-1"/>
    </source>
</evidence>
<evidence type="ECO:0000259" key="11">
    <source>
        <dbReference type="PROSITE" id="PS51278"/>
    </source>
</evidence>
<dbReference type="InterPro" id="IPR014729">
    <property type="entry name" value="Rossmann-like_a/b/a_fold"/>
</dbReference>
<dbReference type="InterPro" id="IPR051786">
    <property type="entry name" value="ASN_synthetase/amidase"/>
</dbReference>
<dbReference type="Gene3D" id="3.60.20.10">
    <property type="entry name" value="Glutamine Phosphoribosylpyrophosphate, subunit 1, domain 1"/>
    <property type="match status" value="1"/>
</dbReference>
<dbReference type="CDD" id="cd01991">
    <property type="entry name" value="Asn_synthase_B_C"/>
    <property type="match status" value="1"/>
</dbReference>
<keyword evidence="4 9" id="KW-0547">Nucleotide-binding</keyword>
<comment type="similarity">
    <text evidence="2">Belongs to the asparagine synthetase family.</text>
</comment>
<dbReference type="InterPro" id="IPR029055">
    <property type="entry name" value="Ntn_hydrolases_N"/>
</dbReference>
<feature type="binding site" evidence="9">
    <location>
        <position position="99"/>
    </location>
    <ligand>
        <name>L-glutamine</name>
        <dbReference type="ChEBI" id="CHEBI:58359"/>
    </ligand>
</feature>
<dbReference type="CDD" id="cd00712">
    <property type="entry name" value="AsnB"/>
    <property type="match status" value="1"/>
</dbReference>
<dbReference type="SUPFAM" id="SSF52402">
    <property type="entry name" value="Adenine nucleotide alpha hydrolases-like"/>
    <property type="match status" value="1"/>
</dbReference>
<dbReference type="Gene3D" id="3.40.50.620">
    <property type="entry name" value="HUPs"/>
    <property type="match status" value="1"/>
</dbReference>